<keyword evidence="6" id="KW-1185">Reference proteome</keyword>
<dbReference type="SUPFAM" id="SSF53474">
    <property type="entry name" value="alpha/beta-Hydrolases"/>
    <property type="match status" value="1"/>
</dbReference>
<dbReference type="PANTHER" id="PTHR42776:SF27">
    <property type="entry name" value="DIPEPTIDYL PEPTIDASE FAMILY MEMBER 6"/>
    <property type="match status" value="1"/>
</dbReference>
<dbReference type="Pfam" id="PF00326">
    <property type="entry name" value="Peptidase_S9"/>
    <property type="match status" value="1"/>
</dbReference>
<dbReference type="Proteomes" id="UP000236182">
    <property type="component" value="Unassembled WGS sequence"/>
</dbReference>
<sequence length="647" mass="72713">MRNKSIIALFMLAGIFSQAQNKNEFVTPNENLVAENILPIPKSLGQAIKKYSEGRNASLVDIHPNGKEILAVTRFGSTNQLHKIITPMGARKQITFFEEPVNTGSYEPIKGEYLVYSKDTGGNEFGQLYSLNLKTMESKLLTDGGRSQNGGITWKKDGSGLYFTSTKRNGGDRDIYYMNPLKPEETQLVLELKGGGWGINDISNDNKKLLITEYVSANDSYLYLYDLETKKLEPITDRKEKGIVQLNASFGKNPDEIYYVTDRDNEFSRLAVFNLKTKKNNYLTTSIPWNVESYDLSKDKSKLAFITNESGINKLYILDTNTQKYAAVSKIPVGLIGGGKFSGDGKTVYFSQSTANSGSDIYKMDMASQNIERWTESELGEMQPADMAIPKLIDWKSFDGMKITGFYYPASAKFTGKRPVLISIHGGPEGQSMASSLGGSNYFSNEMGIALIYPNVRGSSGFGKTYIAADNGYLRMNSVKDIGALLDWVAQQPELDKDRIMITGGSYGGFMTLATAYEYADRIRCSMDVVGISDFNTFLKNTEEYRRDLRRVEYGDERIPKMAEFFTKIAPLNNIDKIKKPMFIVQGTNDPRVPVSEAVQMRDKLKGQGKTVWYLEAKNEGHGFRKKENVDFQRLAMIRFMQEYLLK</sequence>
<accession>A0A316X2G9</accession>
<evidence type="ECO:0000256" key="2">
    <source>
        <dbReference type="SAM" id="SignalP"/>
    </source>
</evidence>
<dbReference type="InterPro" id="IPR001375">
    <property type="entry name" value="Peptidase_S9_cat"/>
</dbReference>
<dbReference type="InterPro" id="IPR023302">
    <property type="entry name" value="Pept_S9A_N"/>
</dbReference>
<dbReference type="SUPFAM" id="SSF82171">
    <property type="entry name" value="DPP6 N-terminal domain-like"/>
    <property type="match status" value="1"/>
</dbReference>
<gene>
    <name evidence="5" type="ORF">C1638_003775</name>
</gene>
<name>A0A316X2G9_9FLAO</name>
<dbReference type="OrthoDB" id="108903at2"/>
<keyword evidence="1" id="KW-0378">Hydrolase</keyword>
<dbReference type="GO" id="GO:0006508">
    <property type="term" value="P:proteolysis"/>
    <property type="evidence" value="ECO:0007669"/>
    <property type="project" value="InterPro"/>
</dbReference>
<feature type="domain" description="Peptidase S9 prolyl oligopeptidase catalytic" evidence="3">
    <location>
        <begin position="442"/>
        <end position="645"/>
    </location>
</feature>
<keyword evidence="2" id="KW-0732">Signal</keyword>
<dbReference type="Pfam" id="PF02897">
    <property type="entry name" value="Peptidase_S9_N"/>
    <property type="match status" value="1"/>
</dbReference>
<evidence type="ECO:0000313" key="6">
    <source>
        <dbReference type="Proteomes" id="UP000236182"/>
    </source>
</evidence>
<dbReference type="GO" id="GO:0004252">
    <property type="term" value="F:serine-type endopeptidase activity"/>
    <property type="evidence" value="ECO:0007669"/>
    <property type="project" value="InterPro"/>
</dbReference>
<dbReference type="InterPro" id="IPR029058">
    <property type="entry name" value="AB_hydrolase_fold"/>
</dbReference>
<protein>
    <submittedName>
        <fullName evidence="5">Peptidase S9, prolyl oligopeptidase</fullName>
    </submittedName>
</protein>
<dbReference type="Gene3D" id="3.40.50.1820">
    <property type="entry name" value="alpha/beta hydrolase"/>
    <property type="match status" value="1"/>
</dbReference>
<organism evidence="5 6">
    <name type="scientific">Chryseobacterium oncorhynchi</name>
    <dbReference type="NCBI Taxonomy" id="741074"/>
    <lineage>
        <taxon>Bacteria</taxon>
        <taxon>Pseudomonadati</taxon>
        <taxon>Bacteroidota</taxon>
        <taxon>Flavobacteriia</taxon>
        <taxon>Flavobacteriales</taxon>
        <taxon>Weeksellaceae</taxon>
        <taxon>Chryseobacterium group</taxon>
        <taxon>Chryseobacterium</taxon>
    </lineage>
</organism>
<reference evidence="5" key="1">
    <citation type="submission" date="2018-04" db="EMBL/GenBank/DDBJ databases">
        <title>Draft Genome Sequences of Chryseobacterium lactis NCTC11390T isolated from milk, Chryseobacterium oncorhynchi 701B-08T from rainbow trout, and Chryseobacterium viscerum 687B-08T from diseased fish.</title>
        <authorList>
            <person name="Jeong J.-J."/>
            <person name="Lee Y.J."/>
            <person name="Pathiraja D."/>
            <person name="Park B."/>
            <person name="Choi I.-G."/>
            <person name="Kim K.D."/>
        </authorList>
    </citation>
    <scope>NUCLEOTIDE SEQUENCE [LARGE SCALE GENOMIC DNA]</scope>
    <source>
        <strain evidence="5">701B-08</strain>
    </source>
</reference>
<dbReference type="PANTHER" id="PTHR42776">
    <property type="entry name" value="SERINE PEPTIDASE S9 FAMILY MEMBER"/>
    <property type="match status" value="1"/>
</dbReference>
<feature type="chain" id="PRO_5016407747" evidence="2">
    <location>
        <begin position="20"/>
        <end position="647"/>
    </location>
</feature>
<dbReference type="AlphaFoldDB" id="A0A316X2G9"/>
<comment type="caution">
    <text evidence="5">The sequence shown here is derived from an EMBL/GenBank/DDBJ whole genome shotgun (WGS) entry which is preliminary data.</text>
</comment>
<evidence type="ECO:0000256" key="1">
    <source>
        <dbReference type="ARBA" id="ARBA00022801"/>
    </source>
</evidence>
<feature type="domain" description="Peptidase S9A N-terminal" evidence="4">
    <location>
        <begin position="110"/>
        <end position="375"/>
    </location>
</feature>
<dbReference type="Gene3D" id="2.120.10.30">
    <property type="entry name" value="TolB, C-terminal domain"/>
    <property type="match status" value="2"/>
</dbReference>
<evidence type="ECO:0000259" key="3">
    <source>
        <dbReference type="Pfam" id="PF00326"/>
    </source>
</evidence>
<dbReference type="RefSeq" id="WP_109618319.1">
    <property type="nucleotide sequence ID" value="NZ_PPEI02000001.1"/>
</dbReference>
<proteinExistence type="predicted"/>
<evidence type="ECO:0000313" key="5">
    <source>
        <dbReference type="EMBL" id="PWN67724.1"/>
    </source>
</evidence>
<dbReference type="EMBL" id="PPEI02000001">
    <property type="protein sequence ID" value="PWN67724.1"/>
    <property type="molecule type" value="Genomic_DNA"/>
</dbReference>
<evidence type="ECO:0000259" key="4">
    <source>
        <dbReference type="Pfam" id="PF02897"/>
    </source>
</evidence>
<dbReference type="InterPro" id="IPR011042">
    <property type="entry name" value="6-blade_b-propeller_TolB-like"/>
</dbReference>
<feature type="signal peptide" evidence="2">
    <location>
        <begin position="1"/>
        <end position="19"/>
    </location>
</feature>